<keyword evidence="11" id="KW-1185">Reference proteome</keyword>
<feature type="domain" description="Prepilin peptidase A24 N-terminal" evidence="9">
    <location>
        <begin position="10"/>
        <end position="89"/>
    </location>
</feature>
<dbReference type="PANTHER" id="PTHR30487">
    <property type="entry name" value="TYPE 4 PREPILIN-LIKE PROTEINS LEADER PEPTIDE-PROCESSING ENZYME"/>
    <property type="match status" value="1"/>
</dbReference>
<dbReference type="GO" id="GO:0005886">
    <property type="term" value="C:plasma membrane"/>
    <property type="evidence" value="ECO:0007669"/>
    <property type="project" value="UniProtKB-SubCell"/>
</dbReference>
<dbReference type="GO" id="GO:0004190">
    <property type="term" value="F:aspartic-type endopeptidase activity"/>
    <property type="evidence" value="ECO:0007669"/>
    <property type="project" value="InterPro"/>
</dbReference>
<feature type="transmembrane region" description="Helical" evidence="7">
    <location>
        <begin position="220"/>
        <end position="239"/>
    </location>
</feature>
<comment type="similarity">
    <text evidence="2">Belongs to the peptidase A24 family.</text>
</comment>
<evidence type="ECO:0000256" key="4">
    <source>
        <dbReference type="ARBA" id="ARBA00022692"/>
    </source>
</evidence>
<evidence type="ECO:0000256" key="6">
    <source>
        <dbReference type="ARBA" id="ARBA00023136"/>
    </source>
</evidence>
<evidence type="ECO:0000313" key="11">
    <source>
        <dbReference type="Proteomes" id="UP000234775"/>
    </source>
</evidence>
<gene>
    <name evidence="10" type="ORF">CYJ27_06565</name>
</gene>
<evidence type="ECO:0000256" key="2">
    <source>
        <dbReference type="ARBA" id="ARBA00005801"/>
    </source>
</evidence>
<evidence type="ECO:0000313" key="10">
    <source>
        <dbReference type="EMBL" id="PKY91102.1"/>
    </source>
</evidence>
<dbReference type="Proteomes" id="UP000234775">
    <property type="component" value="Unassembled WGS sequence"/>
</dbReference>
<feature type="domain" description="Prepilin type IV endopeptidase peptidase" evidence="8">
    <location>
        <begin position="103"/>
        <end position="205"/>
    </location>
</feature>
<feature type="transmembrane region" description="Helical" evidence="7">
    <location>
        <begin position="175"/>
        <end position="208"/>
    </location>
</feature>
<dbReference type="Pfam" id="PF01478">
    <property type="entry name" value="Peptidase_A24"/>
    <property type="match status" value="1"/>
</dbReference>
<feature type="transmembrane region" description="Helical" evidence="7">
    <location>
        <begin position="124"/>
        <end position="140"/>
    </location>
</feature>
<dbReference type="RefSeq" id="WP_101660588.1">
    <property type="nucleotide sequence ID" value="NZ_PKGZ01000005.1"/>
</dbReference>
<dbReference type="InterPro" id="IPR050882">
    <property type="entry name" value="Prepilin_peptidase/N-MTase"/>
</dbReference>
<feature type="transmembrane region" description="Helical" evidence="7">
    <location>
        <begin position="146"/>
        <end position="163"/>
    </location>
</feature>
<dbReference type="Pfam" id="PF06750">
    <property type="entry name" value="A24_N_bact"/>
    <property type="match status" value="1"/>
</dbReference>
<comment type="caution">
    <text evidence="10">The sequence shown here is derived from an EMBL/GenBank/DDBJ whole genome shotgun (WGS) entry which is preliminary data.</text>
</comment>
<evidence type="ECO:0000256" key="3">
    <source>
        <dbReference type="ARBA" id="ARBA00022475"/>
    </source>
</evidence>
<name>A0A2I1K686_9LACT</name>
<dbReference type="InterPro" id="IPR000045">
    <property type="entry name" value="Prepilin_IV_endopep_pep"/>
</dbReference>
<evidence type="ECO:0000259" key="9">
    <source>
        <dbReference type="Pfam" id="PF06750"/>
    </source>
</evidence>
<protein>
    <recommendedName>
        <fullName evidence="12">Prepilin peptidase</fullName>
    </recommendedName>
</protein>
<keyword evidence="3" id="KW-1003">Cell membrane</keyword>
<reference evidence="10 11" key="1">
    <citation type="submission" date="2017-12" db="EMBL/GenBank/DDBJ databases">
        <title>Phylogenetic diversity of female urinary microbiome.</title>
        <authorList>
            <person name="Thomas-White K."/>
            <person name="Wolfe A.J."/>
        </authorList>
    </citation>
    <scope>NUCLEOTIDE SEQUENCE [LARGE SCALE GENOMIC DNA]</scope>
    <source>
        <strain evidence="10 11">UMB0844</strain>
    </source>
</reference>
<comment type="subcellular location">
    <subcellularLocation>
        <location evidence="1">Cell membrane</location>
        <topology evidence="1">Multi-pass membrane protein</topology>
    </subcellularLocation>
</comment>
<dbReference type="Gene3D" id="1.20.120.1220">
    <property type="match status" value="1"/>
</dbReference>
<keyword evidence="6 7" id="KW-0472">Membrane</keyword>
<keyword evidence="4 7" id="KW-0812">Transmembrane</keyword>
<evidence type="ECO:0000259" key="8">
    <source>
        <dbReference type="Pfam" id="PF01478"/>
    </source>
</evidence>
<sequence>MLFTALRLFIFSSILASFFVVVAQRTLNNTSFILGRSHCDYCHTPLKFRHLIPILSYCFQKGRCAFCHHPLSPIYPLAEITFALITPFLILLSFPNFFLITLIHILLFIMAISDLTTLIVPDRWQVLLAILALFSFFQTISSEKIYSHLLLAGGLMLLFFFLSKGNHSKIGGADIKCLLILSFILSPMQFSLLLLVSSGLMVAVFFGMWGLGYKLSTLKLPFLPAIWLGFDVVLCMPFVF</sequence>
<evidence type="ECO:0000256" key="5">
    <source>
        <dbReference type="ARBA" id="ARBA00022989"/>
    </source>
</evidence>
<dbReference type="InterPro" id="IPR010627">
    <property type="entry name" value="Prepilin_pept_A24_N"/>
</dbReference>
<evidence type="ECO:0000256" key="1">
    <source>
        <dbReference type="ARBA" id="ARBA00004651"/>
    </source>
</evidence>
<feature type="transmembrane region" description="Helical" evidence="7">
    <location>
        <begin position="80"/>
        <end position="112"/>
    </location>
</feature>
<accession>A0A2I1K686</accession>
<dbReference type="AlphaFoldDB" id="A0A2I1K686"/>
<dbReference type="EMBL" id="PKGZ01000005">
    <property type="protein sequence ID" value="PKY91102.1"/>
    <property type="molecule type" value="Genomic_DNA"/>
</dbReference>
<proteinExistence type="inferred from homology"/>
<organism evidence="10 11">
    <name type="scientific">Aerococcus christensenii</name>
    <dbReference type="NCBI Taxonomy" id="87541"/>
    <lineage>
        <taxon>Bacteria</taxon>
        <taxon>Bacillati</taxon>
        <taxon>Bacillota</taxon>
        <taxon>Bacilli</taxon>
        <taxon>Lactobacillales</taxon>
        <taxon>Aerococcaceae</taxon>
        <taxon>Aerococcus</taxon>
    </lineage>
</organism>
<dbReference type="PANTHER" id="PTHR30487:SF0">
    <property type="entry name" value="PREPILIN LEADER PEPTIDASE_N-METHYLTRANSFERASE-RELATED"/>
    <property type="match status" value="1"/>
</dbReference>
<evidence type="ECO:0000256" key="7">
    <source>
        <dbReference type="SAM" id="Phobius"/>
    </source>
</evidence>
<evidence type="ECO:0008006" key="12">
    <source>
        <dbReference type="Google" id="ProtNLM"/>
    </source>
</evidence>
<dbReference type="GO" id="GO:0006465">
    <property type="term" value="P:signal peptide processing"/>
    <property type="evidence" value="ECO:0007669"/>
    <property type="project" value="TreeGrafter"/>
</dbReference>
<keyword evidence="5 7" id="KW-1133">Transmembrane helix</keyword>